<name>A0AAD4EMG7_9AGAM</name>
<gene>
    <name evidence="1" type="ORF">F5891DRAFT_1180360</name>
</gene>
<dbReference type="RefSeq" id="XP_041234371.1">
    <property type="nucleotide sequence ID" value="XM_041365919.1"/>
</dbReference>
<comment type="caution">
    <text evidence="1">The sequence shown here is derived from an EMBL/GenBank/DDBJ whole genome shotgun (WGS) entry which is preliminary data.</text>
</comment>
<protein>
    <submittedName>
        <fullName evidence="1">Uncharacterized protein</fullName>
    </submittedName>
</protein>
<organism evidence="1 2">
    <name type="scientific">Suillus fuscotomentosus</name>
    <dbReference type="NCBI Taxonomy" id="1912939"/>
    <lineage>
        <taxon>Eukaryota</taxon>
        <taxon>Fungi</taxon>
        <taxon>Dikarya</taxon>
        <taxon>Basidiomycota</taxon>
        <taxon>Agaricomycotina</taxon>
        <taxon>Agaricomycetes</taxon>
        <taxon>Agaricomycetidae</taxon>
        <taxon>Boletales</taxon>
        <taxon>Suillineae</taxon>
        <taxon>Suillaceae</taxon>
        <taxon>Suillus</taxon>
    </lineage>
</organism>
<dbReference type="Proteomes" id="UP001195769">
    <property type="component" value="Unassembled WGS sequence"/>
</dbReference>
<accession>A0AAD4EMG7</accession>
<proteinExistence type="predicted"/>
<sequence>MTLNNADLVDGIVLRYSDNTRKRIQCTVCPLKHGKYRLMEFRHISKHIVQGVHVHRTQIKCSKQRRKVVQATAHTNDVDANDSFDMNTDSPMDTNFYDAPSSMVPVSVEDNGPSESELGLSELLHEIGDRTFGFDKGPLDLFAELKAIITTGEVPFSTPLAPINDEQELSDDSADFGIELPDDIYERTNIKDTVPLDSPTYPWPSKVHFVTSLLFSSLRLPFSDAQKRAILSWAQELGA</sequence>
<dbReference type="AlphaFoldDB" id="A0AAD4EMG7"/>
<reference evidence="1" key="1">
    <citation type="journal article" date="2020" name="New Phytol.">
        <title>Comparative genomics reveals dynamic genome evolution in host specialist ectomycorrhizal fungi.</title>
        <authorList>
            <person name="Lofgren L.A."/>
            <person name="Nguyen N.H."/>
            <person name="Vilgalys R."/>
            <person name="Ruytinx J."/>
            <person name="Liao H.L."/>
            <person name="Branco S."/>
            <person name="Kuo A."/>
            <person name="LaButti K."/>
            <person name="Lipzen A."/>
            <person name="Andreopoulos W."/>
            <person name="Pangilinan J."/>
            <person name="Riley R."/>
            <person name="Hundley H."/>
            <person name="Na H."/>
            <person name="Barry K."/>
            <person name="Grigoriev I.V."/>
            <person name="Stajich J.E."/>
            <person name="Kennedy P.G."/>
        </authorList>
    </citation>
    <scope>NUCLEOTIDE SEQUENCE</scope>
    <source>
        <strain evidence="1">FC203</strain>
    </source>
</reference>
<keyword evidence="2" id="KW-1185">Reference proteome</keyword>
<evidence type="ECO:0000313" key="1">
    <source>
        <dbReference type="EMBL" id="KAG1908796.1"/>
    </source>
</evidence>
<dbReference type="EMBL" id="JABBWK010000001">
    <property type="protein sequence ID" value="KAG1908796.1"/>
    <property type="molecule type" value="Genomic_DNA"/>
</dbReference>
<dbReference type="GeneID" id="64660217"/>
<evidence type="ECO:0000313" key="2">
    <source>
        <dbReference type="Proteomes" id="UP001195769"/>
    </source>
</evidence>